<sequence length="279" mass="31320">MGNSTVEVHPLTDNPTEAWKSISKEQTIVQLNVAIPSLPVAPDQVRVVCMSDTHVRKIGFDVPDGDVFIHAGDFSNIGDRPSIIFFNQWIGALPHKHKIVIAGNWELTFDKRTMDHFKLLMQLRGRKVVPADTINIRQYLTNCTYLEDSSIEVYGVKIYGSPWIPERPNGAFSLKRGNELLSKWNKIPTDTDILVTHTPPVGHGDLTLSGVRAGCVELLNTVRMRVRPKYHIFGHIHEGYGVTNDGEISFINASTCDRTYNAVNLPIVFDMPLKDGYQK</sequence>
<evidence type="ECO:0000313" key="4">
    <source>
        <dbReference type="Proteomes" id="UP000410492"/>
    </source>
</evidence>
<gene>
    <name evidence="3" type="ORF">CALMAC_LOCUS3026</name>
</gene>
<evidence type="ECO:0000259" key="2">
    <source>
        <dbReference type="Pfam" id="PF00149"/>
    </source>
</evidence>
<dbReference type="EMBL" id="CAACVG010003948">
    <property type="protein sequence ID" value="VEN37987.1"/>
    <property type="molecule type" value="Genomic_DNA"/>
</dbReference>
<dbReference type="Proteomes" id="UP000410492">
    <property type="component" value="Unassembled WGS sequence"/>
</dbReference>
<protein>
    <recommendedName>
        <fullName evidence="2">Calcineurin-like phosphoesterase domain-containing protein</fullName>
    </recommendedName>
</protein>
<accession>A0A653BSK4</accession>
<reference evidence="3 4" key="1">
    <citation type="submission" date="2019-01" db="EMBL/GenBank/DDBJ databases">
        <authorList>
            <person name="Sayadi A."/>
        </authorList>
    </citation>
    <scope>NUCLEOTIDE SEQUENCE [LARGE SCALE GENOMIC DNA]</scope>
</reference>
<dbReference type="PANTHER" id="PTHR12905">
    <property type="entry name" value="METALLOPHOSPHOESTERASE"/>
    <property type="match status" value="1"/>
</dbReference>
<dbReference type="Gene3D" id="3.60.21.10">
    <property type="match status" value="1"/>
</dbReference>
<dbReference type="SUPFAM" id="SSF56300">
    <property type="entry name" value="Metallo-dependent phosphatases"/>
    <property type="match status" value="1"/>
</dbReference>
<dbReference type="InterPro" id="IPR024201">
    <property type="entry name" value="Calcineurin-like_Pesterase"/>
</dbReference>
<evidence type="ECO:0000256" key="1">
    <source>
        <dbReference type="ARBA" id="ARBA00007993"/>
    </source>
</evidence>
<name>A0A653BSK4_CALMS</name>
<dbReference type="GO" id="GO:0016787">
    <property type="term" value="F:hydrolase activity"/>
    <property type="evidence" value="ECO:0007669"/>
    <property type="project" value="InterPro"/>
</dbReference>
<dbReference type="PANTHER" id="PTHR12905:SF0">
    <property type="entry name" value="CALCINEURIN-LIKE PHOSPHOESTERASE DOMAIN-CONTAINING PROTEIN"/>
    <property type="match status" value="1"/>
</dbReference>
<dbReference type="OrthoDB" id="630188at2759"/>
<dbReference type="InterPro" id="IPR051693">
    <property type="entry name" value="UPF0046_metallophosphoest"/>
</dbReference>
<feature type="domain" description="Calcineurin-like phosphoesterase" evidence="2">
    <location>
        <begin position="50"/>
        <end position="238"/>
    </location>
</feature>
<organism evidence="3 4">
    <name type="scientific">Callosobruchus maculatus</name>
    <name type="common">Southern cowpea weevil</name>
    <name type="synonym">Pulse bruchid</name>
    <dbReference type="NCBI Taxonomy" id="64391"/>
    <lineage>
        <taxon>Eukaryota</taxon>
        <taxon>Metazoa</taxon>
        <taxon>Ecdysozoa</taxon>
        <taxon>Arthropoda</taxon>
        <taxon>Hexapoda</taxon>
        <taxon>Insecta</taxon>
        <taxon>Pterygota</taxon>
        <taxon>Neoptera</taxon>
        <taxon>Endopterygota</taxon>
        <taxon>Coleoptera</taxon>
        <taxon>Polyphaga</taxon>
        <taxon>Cucujiformia</taxon>
        <taxon>Chrysomeloidea</taxon>
        <taxon>Chrysomelidae</taxon>
        <taxon>Bruchinae</taxon>
        <taxon>Bruchini</taxon>
        <taxon>Callosobruchus</taxon>
    </lineage>
</organism>
<dbReference type="Pfam" id="PF00149">
    <property type="entry name" value="Metallophos"/>
    <property type="match status" value="1"/>
</dbReference>
<dbReference type="CDD" id="cd07379">
    <property type="entry name" value="MPP_239FB"/>
    <property type="match status" value="1"/>
</dbReference>
<dbReference type="AlphaFoldDB" id="A0A653BSK4"/>
<dbReference type="InterPro" id="IPR029052">
    <property type="entry name" value="Metallo-depent_PP-like"/>
</dbReference>
<proteinExistence type="inferred from homology"/>
<comment type="similarity">
    <text evidence="1">Belongs to the UPF0046 family.</text>
</comment>
<evidence type="ECO:0000313" key="3">
    <source>
        <dbReference type="EMBL" id="VEN37987.1"/>
    </source>
</evidence>
<keyword evidence="4" id="KW-1185">Reference proteome</keyword>
<dbReference type="InterPro" id="IPR004843">
    <property type="entry name" value="Calcineurin-like_PHP"/>
</dbReference>
<dbReference type="PIRSF" id="PIRSF035808">
    <property type="entry name" value="Pdiesterase_Brain_239"/>
    <property type="match status" value="1"/>
</dbReference>